<evidence type="ECO:0000256" key="1">
    <source>
        <dbReference type="SAM" id="Phobius"/>
    </source>
</evidence>
<protein>
    <submittedName>
        <fullName evidence="2">Uncharacterized protein</fullName>
    </submittedName>
</protein>
<dbReference type="AlphaFoldDB" id="A0A0H4VT57"/>
<keyword evidence="3" id="KW-1185">Reference proteome</keyword>
<gene>
    <name evidence="2" type="ORF">TH63_17225</name>
</gene>
<evidence type="ECO:0000313" key="2">
    <source>
        <dbReference type="EMBL" id="AKQ46989.1"/>
    </source>
</evidence>
<dbReference type="KEGG" id="ruf:TH63_17225"/>
<dbReference type="EMBL" id="CP010777">
    <property type="protein sequence ID" value="AKQ46989.1"/>
    <property type="molecule type" value="Genomic_DNA"/>
</dbReference>
<sequence>MLVALLLMVTFLYVSTHDYIAAGAWCSLGLAVLLSGERRPAGQVTPKTPKQYAMLFFIVLALGLFGYQLYHDLTDHGASRLPSTTPVHE</sequence>
<keyword evidence="1" id="KW-0812">Transmembrane</keyword>
<dbReference type="PATRIC" id="fig|1379910.4.peg.3753"/>
<evidence type="ECO:0000313" key="3">
    <source>
        <dbReference type="Proteomes" id="UP000036458"/>
    </source>
</evidence>
<accession>A0A0H4VT57</accession>
<name>A0A0H4VT57_9BACT</name>
<keyword evidence="1" id="KW-0472">Membrane</keyword>
<proteinExistence type="predicted"/>
<feature type="transmembrane region" description="Helical" evidence="1">
    <location>
        <begin position="52"/>
        <end position="70"/>
    </location>
</feature>
<reference evidence="2 3" key="1">
    <citation type="submission" date="2015-01" db="EMBL/GenBank/DDBJ databases">
        <title>Rufibacter sp./DG31D/ whole genome sequencing.</title>
        <authorList>
            <person name="Kim M.K."/>
            <person name="Srinivasan S."/>
            <person name="Lee J.-J."/>
        </authorList>
    </citation>
    <scope>NUCLEOTIDE SEQUENCE [LARGE SCALE GENOMIC DNA]</scope>
    <source>
        <strain evidence="2 3">DG31D</strain>
    </source>
</reference>
<dbReference type="Proteomes" id="UP000036458">
    <property type="component" value="Chromosome"/>
</dbReference>
<organism evidence="2 3">
    <name type="scientific">Rufibacter radiotolerans</name>
    <dbReference type="NCBI Taxonomy" id="1379910"/>
    <lineage>
        <taxon>Bacteria</taxon>
        <taxon>Pseudomonadati</taxon>
        <taxon>Bacteroidota</taxon>
        <taxon>Cytophagia</taxon>
        <taxon>Cytophagales</taxon>
        <taxon>Hymenobacteraceae</taxon>
        <taxon>Rufibacter</taxon>
    </lineage>
</organism>
<keyword evidence="1" id="KW-1133">Transmembrane helix</keyword>